<evidence type="ECO:0000256" key="2">
    <source>
        <dbReference type="ARBA" id="ARBA00022771"/>
    </source>
</evidence>
<keyword evidence="1" id="KW-0479">Metal-binding</keyword>
<dbReference type="Gene3D" id="3.30.40.10">
    <property type="entry name" value="Zinc/RING finger domain, C3HC4 (zinc finger)"/>
    <property type="match status" value="1"/>
</dbReference>
<keyword evidence="2 4" id="KW-0863">Zinc-finger</keyword>
<feature type="domain" description="RING-type" evidence="5">
    <location>
        <begin position="5"/>
        <end position="46"/>
    </location>
</feature>
<dbReference type="Gene3D" id="3.80.10.10">
    <property type="entry name" value="Ribonuclease Inhibitor"/>
    <property type="match status" value="1"/>
</dbReference>
<dbReference type="InterPro" id="IPR013083">
    <property type="entry name" value="Znf_RING/FYVE/PHD"/>
</dbReference>
<accession>A0A6J1SFP6</accession>
<dbReference type="PANTHER" id="PTHR22791">
    <property type="entry name" value="RING-TYPE DOMAIN-CONTAINING PROTEIN"/>
    <property type="match status" value="1"/>
</dbReference>
<dbReference type="GO" id="GO:0008270">
    <property type="term" value="F:zinc ion binding"/>
    <property type="evidence" value="ECO:0007669"/>
    <property type="project" value="UniProtKB-KW"/>
</dbReference>
<dbReference type="InterPro" id="IPR017907">
    <property type="entry name" value="Znf_RING_CS"/>
</dbReference>
<name>A0A6J1SFP6_FRAOC</name>
<dbReference type="AlphaFoldDB" id="A0A6J1SFP6"/>
<dbReference type="KEGG" id="foc:113205869"/>
<protein>
    <submittedName>
        <fullName evidence="7">Uncharacterized protein LOC113205869</fullName>
    </submittedName>
</protein>
<dbReference type="PANTHER" id="PTHR22791:SF6">
    <property type="entry name" value="RING-TYPE DOMAIN-CONTAINING PROTEIN"/>
    <property type="match status" value="1"/>
</dbReference>
<proteinExistence type="predicted"/>
<dbReference type="GO" id="GO:0016567">
    <property type="term" value="P:protein ubiquitination"/>
    <property type="evidence" value="ECO:0007669"/>
    <property type="project" value="TreeGrafter"/>
</dbReference>
<evidence type="ECO:0000313" key="6">
    <source>
        <dbReference type="Proteomes" id="UP000504606"/>
    </source>
</evidence>
<dbReference type="InterPro" id="IPR001841">
    <property type="entry name" value="Znf_RING"/>
</dbReference>
<evidence type="ECO:0000259" key="5">
    <source>
        <dbReference type="PROSITE" id="PS50089"/>
    </source>
</evidence>
<dbReference type="SUPFAM" id="SSF57850">
    <property type="entry name" value="RING/U-box"/>
    <property type="match status" value="1"/>
</dbReference>
<dbReference type="InterPro" id="IPR032675">
    <property type="entry name" value="LRR_dom_sf"/>
</dbReference>
<dbReference type="PROSITE" id="PS00518">
    <property type="entry name" value="ZF_RING_1"/>
    <property type="match status" value="1"/>
</dbReference>
<dbReference type="GeneID" id="113205869"/>
<evidence type="ECO:0000256" key="1">
    <source>
        <dbReference type="ARBA" id="ARBA00022723"/>
    </source>
</evidence>
<dbReference type="SUPFAM" id="SSF52047">
    <property type="entry name" value="RNI-like"/>
    <property type="match status" value="1"/>
</dbReference>
<dbReference type="OrthoDB" id="6105938at2759"/>
<sequence length="480" mass="53722">MELQCDICFVDFNLDRHRPKALPCGHTICFECVLNPALQQKCPTCRKDLDADPGELPDNILAIRMMENYEHGGAPGRKRRRTVKTHAQQLQRGVDAGRIVVEQLRQVVPLAVEALTRQLDTSVAHLRQVEEALQEELRREAADGEGALHQDLAEEQLQLVTQLEDDLHLLTSAECSVLVTEEADGAKWRSAPAALGGVGDMLRPLVLRFQADGQLEKVEDAPAPAGPAAYVGPPSIYSVSIYDTDIDFDGLLKVDDILRNKRRWKKTVRSLRNLKGRDSERLLRLVAPQLEELQISDNAVGPLVMEEVANMPLLKRLSVQLDVESNDFPDLPLQLEELNIRYPAENQLRCLQRMPRLRSLRVYGYRGPNVAFPPAPHGALLWLGVGFNSVRRATMWSLVRAYAPRLQELEIYWLVHKEGDDLGEQLAASGLQSLRRLVLDRAGSEPCAEVAACLLQRRTLRGFLAPHVEVTCNACDTSVF</sequence>
<keyword evidence="6" id="KW-1185">Reference proteome</keyword>
<evidence type="ECO:0000256" key="4">
    <source>
        <dbReference type="PROSITE-ProRule" id="PRU00175"/>
    </source>
</evidence>
<dbReference type="PROSITE" id="PS50089">
    <property type="entry name" value="ZF_RING_2"/>
    <property type="match status" value="1"/>
</dbReference>
<evidence type="ECO:0000313" key="7">
    <source>
        <dbReference type="RefSeq" id="XP_026277431.1"/>
    </source>
</evidence>
<gene>
    <name evidence="7" type="primary">LOC113205869</name>
</gene>
<dbReference type="InterPro" id="IPR051435">
    <property type="entry name" value="RING_finger_E3_ubiq-ligases"/>
</dbReference>
<dbReference type="SMART" id="SM00184">
    <property type="entry name" value="RING"/>
    <property type="match status" value="1"/>
</dbReference>
<reference evidence="7" key="1">
    <citation type="submission" date="2025-08" db="UniProtKB">
        <authorList>
            <consortium name="RefSeq"/>
        </authorList>
    </citation>
    <scope>IDENTIFICATION</scope>
    <source>
        <tissue evidence="7">Whole organism</tissue>
    </source>
</reference>
<dbReference type="RefSeq" id="XP_026277431.1">
    <property type="nucleotide sequence ID" value="XM_026421646.2"/>
</dbReference>
<dbReference type="Proteomes" id="UP000504606">
    <property type="component" value="Unplaced"/>
</dbReference>
<dbReference type="Pfam" id="PF14634">
    <property type="entry name" value="zf-RING_5"/>
    <property type="match status" value="1"/>
</dbReference>
<keyword evidence="3" id="KW-0862">Zinc</keyword>
<organism evidence="6 7">
    <name type="scientific">Frankliniella occidentalis</name>
    <name type="common">Western flower thrips</name>
    <name type="synonym">Euthrips occidentalis</name>
    <dbReference type="NCBI Taxonomy" id="133901"/>
    <lineage>
        <taxon>Eukaryota</taxon>
        <taxon>Metazoa</taxon>
        <taxon>Ecdysozoa</taxon>
        <taxon>Arthropoda</taxon>
        <taxon>Hexapoda</taxon>
        <taxon>Insecta</taxon>
        <taxon>Pterygota</taxon>
        <taxon>Neoptera</taxon>
        <taxon>Paraneoptera</taxon>
        <taxon>Thysanoptera</taxon>
        <taxon>Terebrantia</taxon>
        <taxon>Thripoidea</taxon>
        <taxon>Thripidae</taxon>
        <taxon>Frankliniella</taxon>
    </lineage>
</organism>
<dbReference type="GO" id="GO:0061630">
    <property type="term" value="F:ubiquitin protein ligase activity"/>
    <property type="evidence" value="ECO:0007669"/>
    <property type="project" value="TreeGrafter"/>
</dbReference>
<evidence type="ECO:0000256" key="3">
    <source>
        <dbReference type="ARBA" id="ARBA00022833"/>
    </source>
</evidence>